<keyword evidence="3" id="KW-1185">Reference proteome</keyword>
<sequence>MDAKTNSHETPSWLGRTLLAVGISGAAFAALCCVAPFLVAGLVTALGLGFILNDALLIGLLVVFIGVAALGYYVVRRQTCV</sequence>
<organism evidence="2 3">
    <name type="scientific">Nitrospira lenta</name>
    <dbReference type="NCBI Taxonomy" id="1436998"/>
    <lineage>
        <taxon>Bacteria</taxon>
        <taxon>Pseudomonadati</taxon>
        <taxon>Nitrospirota</taxon>
        <taxon>Nitrospiria</taxon>
        <taxon>Nitrospirales</taxon>
        <taxon>Nitrospiraceae</taxon>
        <taxon>Nitrospira</taxon>
    </lineage>
</organism>
<dbReference type="InParanoid" id="A0A330L2I7"/>
<reference evidence="3" key="1">
    <citation type="submission" date="2018-04" db="EMBL/GenBank/DDBJ databases">
        <authorList>
            <person name="Lucker S."/>
            <person name="Sakoula D."/>
        </authorList>
    </citation>
    <scope>NUCLEOTIDE SEQUENCE [LARGE SCALE GENOMIC DNA]</scope>
</reference>
<keyword evidence="1" id="KW-0472">Membrane</keyword>
<accession>A0A330L2I7</accession>
<dbReference type="EMBL" id="OUNR01000001">
    <property type="protein sequence ID" value="SPP63978.1"/>
    <property type="molecule type" value="Genomic_DNA"/>
</dbReference>
<proteinExistence type="predicted"/>
<dbReference type="Gene3D" id="1.10.287.910">
    <property type="entry name" value="bacterial mercury transporter, merf"/>
    <property type="match status" value="1"/>
</dbReference>
<name>A0A330L2I7_9BACT</name>
<keyword evidence="1 2" id="KW-0812">Transmembrane</keyword>
<feature type="transmembrane region" description="Helical" evidence="1">
    <location>
        <begin position="18"/>
        <end position="43"/>
    </location>
</feature>
<protein>
    <submittedName>
        <fullName evidence="2">MerC, transmembrane protein (Transmembrane protein) (MerC) (Inner membrane Hg(II) uptake protein)</fullName>
    </submittedName>
</protein>
<dbReference type="AlphaFoldDB" id="A0A330L2I7"/>
<evidence type="ECO:0000313" key="3">
    <source>
        <dbReference type="Proteomes" id="UP000248168"/>
    </source>
</evidence>
<evidence type="ECO:0000256" key="1">
    <source>
        <dbReference type="SAM" id="Phobius"/>
    </source>
</evidence>
<dbReference type="OrthoDB" id="9877739at2"/>
<dbReference type="Proteomes" id="UP000248168">
    <property type="component" value="Unassembled WGS sequence"/>
</dbReference>
<dbReference type="RefSeq" id="WP_121988422.1">
    <property type="nucleotide sequence ID" value="NZ_OUNR01000001.1"/>
</dbReference>
<keyword evidence="1" id="KW-1133">Transmembrane helix</keyword>
<gene>
    <name evidence="2" type="ORF">NITLEN_11064</name>
</gene>
<feature type="transmembrane region" description="Helical" evidence="1">
    <location>
        <begin position="55"/>
        <end position="75"/>
    </location>
</feature>
<evidence type="ECO:0000313" key="2">
    <source>
        <dbReference type="EMBL" id="SPP63978.1"/>
    </source>
</evidence>